<keyword evidence="6 13" id="KW-0812">Transmembrane</keyword>
<evidence type="ECO:0000256" key="8">
    <source>
        <dbReference type="ARBA" id="ARBA00022989"/>
    </source>
</evidence>
<dbReference type="PANTHER" id="PTHR30133:SF2">
    <property type="entry name" value="ARGININE ABC TRANSPORTER PERMEASE PROTEIN ARTQ"/>
    <property type="match status" value="1"/>
</dbReference>
<feature type="domain" description="ABC transmembrane type-1" evidence="14">
    <location>
        <begin position="11"/>
        <end position="223"/>
    </location>
</feature>
<dbReference type="PANTHER" id="PTHR30133">
    <property type="entry name" value="CATIONIC AMINO ACID TRANSPORTER, MEMBRANE COMPONENT"/>
    <property type="match status" value="1"/>
</dbReference>
<dbReference type="Gene3D" id="1.10.3720.10">
    <property type="entry name" value="MetI-like"/>
    <property type="match status" value="1"/>
</dbReference>
<comment type="subcellular location">
    <subcellularLocation>
        <location evidence="1">Cell inner membrane</location>
        <topology evidence="1">Multi-pass membrane protein</topology>
    </subcellularLocation>
    <subcellularLocation>
        <location evidence="13">Cell membrane</location>
        <topology evidence="13">Multi-pass membrane protein</topology>
    </subcellularLocation>
</comment>
<evidence type="ECO:0000256" key="9">
    <source>
        <dbReference type="ARBA" id="ARBA00023136"/>
    </source>
</evidence>
<comment type="subunit">
    <text evidence="11">The complex is composed of two ATP-binding proteins (ArtP), two transmembrane proteins (ArtM and ArtQ) and two solute-binding proteins (ArtJ and ArtI).</text>
</comment>
<dbReference type="FunFam" id="1.10.3720.10:FF:000027">
    <property type="entry name" value="Arginine ABC transporter, permease protein ArtQ"/>
    <property type="match status" value="1"/>
</dbReference>
<keyword evidence="5" id="KW-0997">Cell inner membrane</keyword>
<keyword evidence="8 13" id="KW-1133">Transmembrane helix</keyword>
<evidence type="ECO:0000256" key="12">
    <source>
        <dbReference type="ARBA" id="ARBA00069341"/>
    </source>
</evidence>
<keyword evidence="3 13" id="KW-0813">Transport</keyword>
<dbReference type="NCBIfam" id="TIGR01726">
    <property type="entry name" value="HEQRo_perm_3TM"/>
    <property type="match status" value="1"/>
</dbReference>
<keyword evidence="16" id="KW-1185">Reference proteome</keyword>
<dbReference type="STRING" id="1691903.A9B99_12980"/>
<evidence type="ECO:0000259" key="14">
    <source>
        <dbReference type="PROSITE" id="PS50928"/>
    </source>
</evidence>
<comment type="similarity">
    <text evidence="2">Belongs to the binding-protein-dependent transport system permease family. HisMQ subfamily.</text>
</comment>
<evidence type="ECO:0000256" key="4">
    <source>
        <dbReference type="ARBA" id="ARBA00022475"/>
    </source>
</evidence>
<evidence type="ECO:0000313" key="16">
    <source>
        <dbReference type="Proteomes" id="UP000078225"/>
    </source>
</evidence>
<dbReference type="RefSeq" id="WP_064599936.1">
    <property type="nucleotide sequence ID" value="NZ_CP134782.1"/>
</dbReference>
<dbReference type="NCBIfam" id="NF008337">
    <property type="entry name" value="PRK11123.1"/>
    <property type="match status" value="1"/>
</dbReference>
<protein>
    <recommendedName>
        <fullName evidence="12">Arginine ABC transporter permease protein ArtQ</fullName>
    </recommendedName>
</protein>
<dbReference type="GO" id="GO:0022857">
    <property type="term" value="F:transmembrane transporter activity"/>
    <property type="evidence" value="ECO:0007669"/>
    <property type="project" value="InterPro"/>
</dbReference>
<comment type="caution">
    <text evidence="15">The sequence shown here is derived from an EMBL/GenBank/DDBJ whole genome shotgun (WGS) entry which is preliminary data.</text>
</comment>
<dbReference type="InterPro" id="IPR051613">
    <property type="entry name" value="ABC_transp_permease_HisMQ"/>
</dbReference>
<evidence type="ECO:0000256" key="2">
    <source>
        <dbReference type="ARBA" id="ARBA00010072"/>
    </source>
</evidence>
<dbReference type="InterPro" id="IPR000515">
    <property type="entry name" value="MetI-like"/>
</dbReference>
<dbReference type="OrthoDB" id="9815029at2"/>
<evidence type="ECO:0000256" key="11">
    <source>
        <dbReference type="ARBA" id="ARBA00063465"/>
    </source>
</evidence>
<dbReference type="GO" id="GO:0006865">
    <property type="term" value="P:amino acid transport"/>
    <property type="evidence" value="ECO:0007669"/>
    <property type="project" value="UniProtKB-KW"/>
</dbReference>
<dbReference type="InterPro" id="IPR035906">
    <property type="entry name" value="MetI-like_sf"/>
</dbReference>
<dbReference type="Proteomes" id="UP000078225">
    <property type="component" value="Unassembled WGS sequence"/>
</dbReference>
<dbReference type="Pfam" id="PF00528">
    <property type="entry name" value="BPD_transp_1"/>
    <property type="match status" value="1"/>
</dbReference>
<comment type="function">
    <text evidence="10">Part of the ABC transporter complex ArtPIQMJ involved in arginine transport. Probably responsible for the translocation of the substrate across the membrane.</text>
</comment>
<dbReference type="PROSITE" id="PS50928">
    <property type="entry name" value="ABC_TM1"/>
    <property type="match status" value="1"/>
</dbReference>
<keyword evidence="4" id="KW-1003">Cell membrane</keyword>
<reference evidence="16" key="1">
    <citation type="submission" date="2016-05" db="EMBL/GenBank/DDBJ databases">
        <authorList>
            <person name="Behera P."/>
            <person name="Vaishampayan P."/>
            <person name="Singh N."/>
            <person name="Raina V."/>
            <person name="Suar M."/>
            <person name="Pattnaik A."/>
            <person name="Rastogi G."/>
        </authorList>
    </citation>
    <scope>NUCLEOTIDE SEQUENCE [LARGE SCALE GENOMIC DNA]</scope>
    <source>
        <strain evidence="16">MP23</strain>
    </source>
</reference>
<name>A0A1B7L069_9ENTR</name>
<feature type="transmembrane region" description="Helical" evidence="13">
    <location>
        <begin position="12"/>
        <end position="35"/>
    </location>
</feature>
<keyword evidence="7" id="KW-0029">Amino-acid transport</keyword>
<keyword evidence="9 13" id="KW-0472">Membrane</keyword>
<sequence length="238" mass="26093">MNEMFPLASAAGMTVGLAVCALVVGLALAMLFAVLESSRLRAVSWLASGLVTLLRGLPEILVVLFVYFGASQLLLTLSDGFTLPLGLTQLHIQVQIENFDVSPFLCGVIALSLLYAAYASQTLRGALKAVPEGQRESGQALGLSKAAIFFRIVMPQMWRHALPGLGNQWLVLLKDTALVSLISVNDLMLQTRSIATRTQEPFTWYIIAAAIYLVITLISQYVLKRIDLRATRFERRPE</sequence>
<organism evidence="15 16">
    <name type="scientific">Mangrovibacter phragmitis</name>
    <dbReference type="NCBI Taxonomy" id="1691903"/>
    <lineage>
        <taxon>Bacteria</taxon>
        <taxon>Pseudomonadati</taxon>
        <taxon>Pseudomonadota</taxon>
        <taxon>Gammaproteobacteria</taxon>
        <taxon>Enterobacterales</taxon>
        <taxon>Enterobacteriaceae</taxon>
        <taxon>Mangrovibacter</taxon>
    </lineage>
</organism>
<evidence type="ECO:0000256" key="7">
    <source>
        <dbReference type="ARBA" id="ARBA00022970"/>
    </source>
</evidence>
<evidence type="ECO:0000313" key="15">
    <source>
        <dbReference type="EMBL" id="OAT75734.1"/>
    </source>
</evidence>
<dbReference type="InterPro" id="IPR010065">
    <property type="entry name" value="AA_ABC_transptr_permease_3TM"/>
</dbReference>
<dbReference type="SUPFAM" id="SSF161098">
    <property type="entry name" value="MetI-like"/>
    <property type="match status" value="1"/>
</dbReference>
<evidence type="ECO:0000256" key="13">
    <source>
        <dbReference type="RuleBase" id="RU363032"/>
    </source>
</evidence>
<dbReference type="EMBL" id="LYRP01000043">
    <property type="protein sequence ID" value="OAT75734.1"/>
    <property type="molecule type" value="Genomic_DNA"/>
</dbReference>
<feature type="transmembrane region" description="Helical" evidence="13">
    <location>
        <begin position="202"/>
        <end position="223"/>
    </location>
</feature>
<dbReference type="CDD" id="cd06261">
    <property type="entry name" value="TM_PBP2"/>
    <property type="match status" value="1"/>
</dbReference>
<gene>
    <name evidence="15" type="ORF">A9B99_12980</name>
</gene>
<evidence type="ECO:0000256" key="1">
    <source>
        <dbReference type="ARBA" id="ARBA00004429"/>
    </source>
</evidence>
<evidence type="ECO:0000256" key="10">
    <source>
        <dbReference type="ARBA" id="ARBA00055654"/>
    </source>
</evidence>
<feature type="transmembrane region" description="Helical" evidence="13">
    <location>
        <begin position="101"/>
        <end position="119"/>
    </location>
</feature>
<dbReference type="GO" id="GO:0043190">
    <property type="term" value="C:ATP-binding cassette (ABC) transporter complex"/>
    <property type="evidence" value="ECO:0007669"/>
    <property type="project" value="InterPro"/>
</dbReference>
<feature type="transmembrane region" description="Helical" evidence="13">
    <location>
        <begin position="42"/>
        <end position="68"/>
    </location>
</feature>
<accession>A0A1B7L069</accession>
<dbReference type="AlphaFoldDB" id="A0A1B7L069"/>
<proteinExistence type="inferred from homology"/>
<evidence type="ECO:0000256" key="5">
    <source>
        <dbReference type="ARBA" id="ARBA00022519"/>
    </source>
</evidence>
<evidence type="ECO:0000256" key="3">
    <source>
        <dbReference type="ARBA" id="ARBA00022448"/>
    </source>
</evidence>
<evidence type="ECO:0000256" key="6">
    <source>
        <dbReference type="ARBA" id="ARBA00022692"/>
    </source>
</evidence>